<dbReference type="SUPFAM" id="SSF51215">
    <property type="entry name" value="Regulatory protein AraC"/>
    <property type="match status" value="1"/>
</dbReference>
<reference evidence="6 7" key="1">
    <citation type="submission" date="2020-07" db="EMBL/GenBank/DDBJ databases">
        <title>Pusillimonas sp. nov., isolated from poultry manure in Taiwan.</title>
        <authorList>
            <person name="Lin S.-Y."/>
            <person name="Tang Y.-S."/>
            <person name="Young C.-C."/>
        </authorList>
    </citation>
    <scope>NUCLEOTIDE SEQUENCE [LARGE SCALE GENOMIC DNA]</scope>
    <source>
        <strain evidence="6 7">CC-YST705</strain>
    </source>
</reference>
<evidence type="ECO:0000256" key="3">
    <source>
        <dbReference type="ARBA" id="ARBA00023159"/>
    </source>
</evidence>
<dbReference type="SMART" id="SM00342">
    <property type="entry name" value="HTH_ARAC"/>
    <property type="match status" value="1"/>
</dbReference>
<dbReference type="PANTHER" id="PTHR46796">
    <property type="entry name" value="HTH-TYPE TRANSCRIPTIONAL ACTIVATOR RHAS-RELATED"/>
    <property type="match status" value="1"/>
</dbReference>
<dbReference type="PRINTS" id="PR00032">
    <property type="entry name" value="HTHARAC"/>
</dbReference>
<dbReference type="EMBL" id="JACDXW010000005">
    <property type="protein sequence ID" value="MCB5364334.1"/>
    <property type="molecule type" value="Genomic_DNA"/>
</dbReference>
<dbReference type="PANTHER" id="PTHR46796:SF6">
    <property type="entry name" value="ARAC SUBFAMILY"/>
    <property type="match status" value="1"/>
</dbReference>
<name>A0ABS8CE75_9BURK</name>
<evidence type="ECO:0000313" key="7">
    <source>
        <dbReference type="Proteomes" id="UP000776983"/>
    </source>
</evidence>
<organism evidence="6 7">
    <name type="scientific">Mesopusillimonas faecipullorum</name>
    <dbReference type="NCBI Taxonomy" id="2755040"/>
    <lineage>
        <taxon>Bacteria</taxon>
        <taxon>Pseudomonadati</taxon>
        <taxon>Pseudomonadota</taxon>
        <taxon>Betaproteobacteria</taxon>
        <taxon>Burkholderiales</taxon>
        <taxon>Alcaligenaceae</taxon>
        <taxon>Mesopusillimonas</taxon>
    </lineage>
</organism>
<dbReference type="InterPro" id="IPR050204">
    <property type="entry name" value="AraC_XylS_family_regulators"/>
</dbReference>
<dbReference type="SUPFAM" id="SSF46689">
    <property type="entry name" value="Homeodomain-like"/>
    <property type="match status" value="1"/>
</dbReference>
<accession>A0ABS8CE75</accession>
<dbReference type="InterPro" id="IPR037923">
    <property type="entry name" value="HTH-like"/>
</dbReference>
<protein>
    <submittedName>
        <fullName evidence="6">AraC family transcriptional regulator</fullName>
    </submittedName>
</protein>
<gene>
    <name evidence="6" type="ORF">H0484_11305</name>
</gene>
<comment type="caution">
    <text evidence="6">The sequence shown here is derived from an EMBL/GenBank/DDBJ whole genome shotgun (WGS) entry which is preliminary data.</text>
</comment>
<evidence type="ECO:0000259" key="5">
    <source>
        <dbReference type="PROSITE" id="PS01124"/>
    </source>
</evidence>
<keyword evidence="7" id="KW-1185">Reference proteome</keyword>
<dbReference type="Pfam" id="PF14525">
    <property type="entry name" value="AraC_binding_2"/>
    <property type="match status" value="1"/>
</dbReference>
<keyword evidence="4" id="KW-0804">Transcription</keyword>
<feature type="domain" description="HTH araC/xylS-type" evidence="5">
    <location>
        <begin position="211"/>
        <end position="310"/>
    </location>
</feature>
<proteinExistence type="predicted"/>
<keyword evidence="1" id="KW-0805">Transcription regulation</keyword>
<dbReference type="InterPro" id="IPR020449">
    <property type="entry name" value="Tscrpt_reg_AraC-type_HTH"/>
</dbReference>
<dbReference type="InterPro" id="IPR018060">
    <property type="entry name" value="HTH_AraC"/>
</dbReference>
<dbReference type="RefSeq" id="WP_226954749.1">
    <property type="nucleotide sequence ID" value="NZ_JACDXW010000005.1"/>
</dbReference>
<evidence type="ECO:0000313" key="6">
    <source>
        <dbReference type="EMBL" id="MCB5364334.1"/>
    </source>
</evidence>
<dbReference type="InterPro" id="IPR035418">
    <property type="entry name" value="AraC-bd_2"/>
</dbReference>
<keyword evidence="2" id="KW-0238">DNA-binding</keyword>
<evidence type="ECO:0000256" key="2">
    <source>
        <dbReference type="ARBA" id="ARBA00023125"/>
    </source>
</evidence>
<sequence length="316" mass="35113">MEQMKVWSTRGLAPSRALSFWNEAVSSAFLRVRTESRHSPQPFQAQLQSLSRGNLSVNRLHAQSYRVVCNTNDSHHDWLFINLHEHGRCRLRQLGREHWASPGDISLNLGNTPFDFEFDDQVAMSCLRVPLAGAAARSGLLHDAVARSLPGGAGTQLLRAYISSLLQNIQALSPSQAEHAANGLFDLLALSLEGADPKHDDRAGVQAALYRRALAYIDAHLGEADLSLAHISAHLQLAPRTLQNLFQAHGTTFTACLLEHRLMAAERLISNDSRTLMAQVAYAVGFSDQSYFNRAFRRRFGMTPTERRHEAARLLS</sequence>
<evidence type="ECO:0000256" key="1">
    <source>
        <dbReference type="ARBA" id="ARBA00023015"/>
    </source>
</evidence>
<dbReference type="InterPro" id="IPR018062">
    <property type="entry name" value="HTH_AraC-typ_CS"/>
</dbReference>
<dbReference type="PROSITE" id="PS01124">
    <property type="entry name" value="HTH_ARAC_FAMILY_2"/>
    <property type="match status" value="1"/>
</dbReference>
<dbReference type="Proteomes" id="UP000776983">
    <property type="component" value="Unassembled WGS sequence"/>
</dbReference>
<dbReference type="PROSITE" id="PS00041">
    <property type="entry name" value="HTH_ARAC_FAMILY_1"/>
    <property type="match status" value="1"/>
</dbReference>
<evidence type="ECO:0000256" key="4">
    <source>
        <dbReference type="ARBA" id="ARBA00023163"/>
    </source>
</evidence>
<keyword evidence="3" id="KW-0010">Activator</keyword>
<dbReference type="InterPro" id="IPR009057">
    <property type="entry name" value="Homeodomain-like_sf"/>
</dbReference>
<dbReference type="Gene3D" id="1.10.10.60">
    <property type="entry name" value="Homeodomain-like"/>
    <property type="match status" value="1"/>
</dbReference>
<dbReference type="Pfam" id="PF12833">
    <property type="entry name" value="HTH_18"/>
    <property type="match status" value="1"/>
</dbReference>